<organism evidence="1 2">
    <name type="scientific">Marinigracilibium pacificum</name>
    <dbReference type="NCBI Taxonomy" id="2729599"/>
    <lineage>
        <taxon>Bacteria</taxon>
        <taxon>Pseudomonadati</taxon>
        <taxon>Bacteroidota</taxon>
        <taxon>Cytophagia</taxon>
        <taxon>Cytophagales</taxon>
        <taxon>Flammeovirgaceae</taxon>
        <taxon>Marinigracilibium</taxon>
    </lineage>
</organism>
<keyword evidence="2" id="KW-1185">Reference proteome</keyword>
<dbReference type="EMBL" id="JABBNU010000009">
    <property type="protein sequence ID" value="NMM49663.1"/>
    <property type="molecule type" value="Genomic_DNA"/>
</dbReference>
<sequence length="132" mass="14279">MKNIYTIPIKAFLLTFLLSIVSISLSFAQCIDPIITDIGNSGPVCEGEQIQIFAEGEIGGVSSNYVRMAGIGGNFGNREFNKVFATGDRPEEIQRISEATFNSIAAGGASALHARYDILLFTWNSNTNLNVN</sequence>
<proteinExistence type="predicted"/>
<name>A0A848IYR2_9BACT</name>
<accession>A0A848IYR2</accession>
<dbReference type="Proteomes" id="UP000559010">
    <property type="component" value="Unassembled WGS sequence"/>
</dbReference>
<reference evidence="1 2" key="1">
    <citation type="submission" date="2020-04" db="EMBL/GenBank/DDBJ databases">
        <title>Flammeovirgaceae bacterium KN852 isolated from deep sea.</title>
        <authorList>
            <person name="Zhang D.-C."/>
        </authorList>
    </citation>
    <scope>NUCLEOTIDE SEQUENCE [LARGE SCALE GENOMIC DNA]</scope>
    <source>
        <strain evidence="1 2">KN852</strain>
    </source>
</reference>
<evidence type="ECO:0000313" key="2">
    <source>
        <dbReference type="Proteomes" id="UP000559010"/>
    </source>
</evidence>
<evidence type="ECO:0000313" key="1">
    <source>
        <dbReference type="EMBL" id="NMM49663.1"/>
    </source>
</evidence>
<comment type="caution">
    <text evidence="1">The sequence shown here is derived from an EMBL/GenBank/DDBJ whole genome shotgun (WGS) entry which is preliminary data.</text>
</comment>
<dbReference type="RefSeq" id="WP_169682993.1">
    <property type="nucleotide sequence ID" value="NZ_JABBNU010000009.1"/>
</dbReference>
<dbReference type="AlphaFoldDB" id="A0A848IYR2"/>
<gene>
    <name evidence="1" type="ORF">HH304_14745</name>
</gene>
<protein>
    <submittedName>
        <fullName evidence="1">Uncharacterized protein</fullName>
    </submittedName>
</protein>